<dbReference type="AlphaFoldDB" id="A0AA36BZ63"/>
<dbReference type="Proteomes" id="UP001162480">
    <property type="component" value="Chromosome 28"/>
</dbReference>
<name>A0AA36BZ63_OCTVU</name>
<proteinExistence type="predicted"/>
<organism evidence="1 2">
    <name type="scientific">Octopus vulgaris</name>
    <name type="common">Common octopus</name>
    <dbReference type="NCBI Taxonomy" id="6645"/>
    <lineage>
        <taxon>Eukaryota</taxon>
        <taxon>Metazoa</taxon>
        <taxon>Spiralia</taxon>
        <taxon>Lophotrochozoa</taxon>
        <taxon>Mollusca</taxon>
        <taxon>Cephalopoda</taxon>
        <taxon>Coleoidea</taxon>
        <taxon>Octopodiformes</taxon>
        <taxon>Octopoda</taxon>
        <taxon>Incirrata</taxon>
        <taxon>Octopodidae</taxon>
        <taxon>Octopus</taxon>
    </lineage>
</organism>
<protein>
    <submittedName>
        <fullName evidence="1">Uncharacterized protein</fullName>
    </submittedName>
</protein>
<evidence type="ECO:0000313" key="1">
    <source>
        <dbReference type="EMBL" id="CAI9743025.1"/>
    </source>
</evidence>
<evidence type="ECO:0000313" key="2">
    <source>
        <dbReference type="Proteomes" id="UP001162480"/>
    </source>
</evidence>
<dbReference type="EMBL" id="OX597841">
    <property type="protein sequence ID" value="CAI9743025.1"/>
    <property type="molecule type" value="Genomic_DNA"/>
</dbReference>
<sequence length="99" mass="11311">MIGPRTVKLYDWTKDSKVVSLDQGHRVSHGNEVTIIHCQASLCSICIDVFHWDIHSEQQIDCLLSCDLRVRGRSFTNHVHGKSEYSLTNQQTVETISKE</sequence>
<gene>
    <name evidence="1" type="ORF">OCTVUL_1B014614</name>
</gene>
<accession>A0AA36BZ63</accession>
<keyword evidence="2" id="KW-1185">Reference proteome</keyword>
<reference evidence="1" key="1">
    <citation type="submission" date="2023-08" db="EMBL/GenBank/DDBJ databases">
        <authorList>
            <person name="Alioto T."/>
            <person name="Alioto T."/>
            <person name="Gomez Garrido J."/>
        </authorList>
    </citation>
    <scope>NUCLEOTIDE SEQUENCE</scope>
</reference>